<evidence type="ECO:0000313" key="8">
    <source>
        <dbReference type="Proteomes" id="UP001063166"/>
    </source>
</evidence>
<dbReference type="GO" id="GO:0006351">
    <property type="term" value="P:DNA-templated transcription"/>
    <property type="evidence" value="ECO:0007669"/>
    <property type="project" value="InterPro"/>
</dbReference>
<dbReference type="InterPro" id="IPR007219">
    <property type="entry name" value="XnlR_reg_dom"/>
</dbReference>
<feature type="compositionally biased region" description="Low complexity" evidence="5">
    <location>
        <begin position="746"/>
        <end position="758"/>
    </location>
</feature>
<dbReference type="GO" id="GO:0003677">
    <property type="term" value="F:DNA binding"/>
    <property type="evidence" value="ECO:0007669"/>
    <property type="project" value="InterPro"/>
</dbReference>
<reference evidence="7" key="1">
    <citation type="submission" date="2022-07" db="EMBL/GenBank/DDBJ databases">
        <title>The genome of Lyophyllum shimeji provides insight into the initial evolution of ectomycorrhizal fungal genome.</title>
        <authorList>
            <person name="Kobayashi Y."/>
            <person name="Shibata T."/>
            <person name="Hirakawa H."/>
            <person name="Shigenobu S."/>
            <person name="Nishiyama T."/>
            <person name="Yamada A."/>
            <person name="Hasebe M."/>
            <person name="Kawaguchi M."/>
        </authorList>
    </citation>
    <scope>NUCLEOTIDE SEQUENCE</scope>
    <source>
        <strain evidence="7">AT787</strain>
    </source>
</reference>
<feature type="compositionally biased region" description="Low complexity" evidence="5">
    <location>
        <begin position="660"/>
        <end position="672"/>
    </location>
</feature>
<keyword evidence="8" id="KW-1185">Reference proteome</keyword>
<dbReference type="GO" id="GO:0005634">
    <property type="term" value="C:nucleus"/>
    <property type="evidence" value="ECO:0007669"/>
    <property type="project" value="UniProtKB-SubCell"/>
</dbReference>
<gene>
    <name evidence="7" type="ORF">LshimejAT787_1005650</name>
</gene>
<keyword evidence="3" id="KW-0539">Nucleus</keyword>
<keyword evidence="4" id="KW-0175">Coiled coil</keyword>
<evidence type="ECO:0000256" key="2">
    <source>
        <dbReference type="ARBA" id="ARBA00022723"/>
    </source>
</evidence>
<organism evidence="7 8">
    <name type="scientific">Lyophyllum shimeji</name>
    <name type="common">Hon-shimeji</name>
    <name type="synonym">Tricholoma shimeji</name>
    <dbReference type="NCBI Taxonomy" id="47721"/>
    <lineage>
        <taxon>Eukaryota</taxon>
        <taxon>Fungi</taxon>
        <taxon>Dikarya</taxon>
        <taxon>Basidiomycota</taxon>
        <taxon>Agaricomycotina</taxon>
        <taxon>Agaricomycetes</taxon>
        <taxon>Agaricomycetidae</taxon>
        <taxon>Agaricales</taxon>
        <taxon>Tricholomatineae</taxon>
        <taxon>Lyophyllaceae</taxon>
        <taxon>Lyophyllum</taxon>
    </lineage>
</organism>
<evidence type="ECO:0000256" key="1">
    <source>
        <dbReference type="ARBA" id="ARBA00004123"/>
    </source>
</evidence>
<evidence type="ECO:0000259" key="6">
    <source>
        <dbReference type="PROSITE" id="PS50048"/>
    </source>
</evidence>
<dbReference type="GO" id="GO:0000981">
    <property type="term" value="F:DNA-binding transcription factor activity, RNA polymerase II-specific"/>
    <property type="evidence" value="ECO:0007669"/>
    <property type="project" value="InterPro"/>
</dbReference>
<protein>
    <submittedName>
        <fullName evidence="7">Fungal specific transcription factor</fullName>
    </submittedName>
</protein>
<dbReference type="InterPro" id="IPR050613">
    <property type="entry name" value="Sec_Metabolite_Reg"/>
</dbReference>
<evidence type="ECO:0000256" key="3">
    <source>
        <dbReference type="ARBA" id="ARBA00023242"/>
    </source>
</evidence>
<comment type="caution">
    <text evidence="7">The sequence shown here is derived from an EMBL/GenBank/DDBJ whole genome shotgun (WGS) entry which is preliminary data.</text>
</comment>
<evidence type="ECO:0000313" key="7">
    <source>
        <dbReference type="EMBL" id="GLB41965.1"/>
    </source>
</evidence>
<sequence length="830" mass="92170">MSSNRTHKGDESLSPRKLGLSCAECRRSKLKCDRTFPCQSCIRRGCPGICPDGTLAATKGNKVLMAQAQRLSEQVKSLNSRIRELEAALAQSRRAGDEADRRASSSDISNDESIKAVSEAIGSLSLGLDGQAKYHGESAGSEYLQDLLPQEEIQPTKRTEIELPDEILSLMHAFPFGLKDCPYNKSLFIRYLPSRQRAVDLACIYYKRVAWMYDPISSAEFSTSILEPIYGTNEYPATNALHSHKLAVFFMILANGTLYDAHPSATTLAEQYYALARAALSLDSVLLEVTCATVQALFLVFRFVYDASQADKEERWLLTGLTTRIAHTIGLQRDSAAWDLEADEVQRRRRLFWELFTWENWSSLVHGRPGTLFIQHTDCQFPKDLEPFVDASGDRELGFHAWKFRYSAQCLSASMEHLFSTTAPPYSALLSIDKVIRNCAIPKHLRCPDGQSDSAYSWSTEPARALQQYCALCVRDSNLLYIHRSYFSQAVQQAPDDPLRHRYQFSVLTAYQTSCRLISTLRSLYPVCPLAGHVWFFWSAVFSSCTVLAGLVVHSPGCRLAKEAMRGLETAVPFFEEGSKLCRPPSVLSSLQRFHKRASASYTAFKSGQERNASINPGSPDEPDELEVVGGRKAVITTKSNPNSPSLLAPGSPSTLNQDAATASSPASQTTAHEVSAGYYPAMNAPENPMLRNGHYRMEDGVPSFEDHAYSSIGKAMHHPVSDAVNTPLHPGPYMATHTPMLVPSAAHSAHASHDQAAPRAEDKVPNAWHTSYPLPQHPYSQQVSGEFVPYGHPVYPSLLGNIDFGYQPRTVHQQNQEEIWRNFMQGFGP</sequence>
<evidence type="ECO:0000256" key="5">
    <source>
        <dbReference type="SAM" id="MobiDB-lite"/>
    </source>
</evidence>
<dbReference type="Gene3D" id="4.10.240.10">
    <property type="entry name" value="Zn(2)-C6 fungal-type DNA-binding domain"/>
    <property type="match status" value="1"/>
</dbReference>
<dbReference type="PROSITE" id="PS50048">
    <property type="entry name" value="ZN2_CY6_FUNGAL_2"/>
    <property type="match status" value="1"/>
</dbReference>
<name>A0A9P3US24_LYOSH</name>
<dbReference type="Pfam" id="PF00172">
    <property type="entry name" value="Zn_clus"/>
    <property type="match status" value="1"/>
</dbReference>
<feature type="compositionally biased region" description="Polar residues" evidence="5">
    <location>
        <begin position="637"/>
        <end position="659"/>
    </location>
</feature>
<dbReference type="SUPFAM" id="SSF57701">
    <property type="entry name" value="Zn2/Cys6 DNA-binding domain"/>
    <property type="match status" value="1"/>
</dbReference>
<keyword evidence="2" id="KW-0479">Metal-binding</keyword>
<dbReference type="AlphaFoldDB" id="A0A9P3US24"/>
<dbReference type="OrthoDB" id="424974at2759"/>
<dbReference type="SMART" id="SM00066">
    <property type="entry name" value="GAL4"/>
    <property type="match status" value="1"/>
</dbReference>
<dbReference type="Pfam" id="PF04082">
    <property type="entry name" value="Fungal_trans"/>
    <property type="match status" value="1"/>
</dbReference>
<feature type="coiled-coil region" evidence="4">
    <location>
        <begin position="61"/>
        <end position="102"/>
    </location>
</feature>
<dbReference type="PROSITE" id="PS00463">
    <property type="entry name" value="ZN2_CY6_FUNGAL_1"/>
    <property type="match status" value="1"/>
</dbReference>
<dbReference type="Proteomes" id="UP001063166">
    <property type="component" value="Unassembled WGS sequence"/>
</dbReference>
<comment type="subcellular location">
    <subcellularLocation>
        <location evidence="1">Nucleus</location>
    </subcellularLocation>
</comment>
<dbReference type="EMBL" id="BRPK01000010">
    <property type="protein sequence ID" value="GLB41965.1"/>
    <property type="molecule type" value="Genomic_DNA"/>
</dbReference>
<feature type="region of interest" description="Disordered" evidence="5">
    <location>
        <begin position="746"/>
        <end position="776"/>
    </location>
</feature>
<dbReference type="PANTHER" id="PTHR31001:SF56">
    <property type="entry name" value="ZN(2)-C6 FUNGAL-TYPE DOMAIN-CONTAINING PROTEIN"/>
    <property type="match status" value="1"/>
</dbReference>
<dbReference type="CDD" id="cd00067">
    <property type="entry name" value="GAL4"/>
    <property type="match status" value="1"/>
</dbReference>
<feature type="region of interest" description="Disordered" evidence="5">
    <location>
        <begin position="636"/>
        <end position="673"/>
    </location>
</feature>
<dbReference type="InterPro" id="IPR036864">
    <property type="entry name" value="Zn2-C6_fun-type_DNA-bd_sf"/>
</dbReference>
<proteinExistence type="predicted"/>
<accession>A0A9P3US24</accession>
<evidence type="ECO:0000256" key="4">
    <source>
        <dbReference type="SAM" id="Coils"/>
    </source>
</evidence>
<dbReference type="InterPro" id="IPR001138">
    <property type="entry name" value="Zn2Cys6_DnaBD"/>
</dbReference>
<feature type="domain" description="Zn(2)-C6 fungal-type" evidence="6">
    <location>
        <begin position="21"/>
        <end position="50"/>
    </location>
</feature>
<dbReference type="CDD" id="cd12148">
    <property type="entry name" value="fungal_TF_MHR"/>
    <property type="match status" value="1"/>
</dbReference>
<dbReference type="GO" id="GO:0008270">
    <property type="term" value="F:zinc ion binding"/>
    <property type="evidence" value="ECO:0007669"/>
    <property type="project" value="InterPro"/>
</dbReference>
<dbReference type="PANTHER" id="PTHR31001">
    <property type="entry name" value="UNCHARACTERIZED TRANSCRIPTIONAL REGULATORY PROTEIN"/>
    <property type="match status" value="1"/>
</dbReference>
<dbReference type="SMART" id="SM00906">
    <property type="entry name" value="Fungal_trans"/>
    <property type="match status" value="1"/>
</dbReference>